<dbReference type="SUPFAM" id="SSF51905">
    <property type="entry name" value="FAD/NAD(P)-binding domain"/>
    <property type="match status" value="1"/>
</dbReference>
<dbReference type="Gene3D" id="3.40.30.20">
    <property type="match status" value="1"/>
</dbReference>
<dbReference type="InterPro" id="IPR012941">
    <property type="entry name" value="Phe_hydrox_C_dim_dom"/>
</dbReference>
<dbReference type="AlphaFoldDB" id="A0A0D2IMH6"/>
<feature type="domain" description="Phenol hydroxylase-like C-terminal dimerisation" evidence="7">
    <location>
        <begin position="399"/>
        <end position="585"/>
    </location>
</feature>
<keyword evidence="4" id="KW-0274">FAD</keyword>
<dbReference type="PANTHER" id="PTHR43004">
    <property type="entry name" value="TRK SYSTEM POTASSIUM UPTAKE PROTEIN"/>
    <property type="match status" value="1"/>
</dbReference>
<dbReference type="GO" id="GO:0016709">
    <property type="term" value="F:oxidoreductase activity, acting on paired donors, with incorporation or reduction of molecular oxygen, NAD(P)H as one donor, and incorporation of one atom of oxygen"/>
    <property type="evidence" value="ECO:0007669"/>
    <property type="project" value="UniProtKB-ARBA"/>
</dbReference>
<evidence type="ECO:0000259" key="7">
    <source>
        <dbReference type="Pfam" id="PF07976"/>
    </source>
</evidence>
<evidence type="ECO:0000313" key="9">
    <source>
        <dbReference type="Proteomes" id="UP000053617"/>
    </source>
</evidence>
<organism evidence="8 9">
    <name type="scientific">Rhinocladiella mackenziei CBS 650.93</name>
    <dbReference type="NCBI Taxonomy" id="1442369"/>
    <lineage>
        <taxon>Eukaryota</taxon>
        <taxon>Fungi</taxon>
        <taxon>Dikarya</taxon>
        <taxon>Ascomycota</taxon>
        <taxon>Pezizomycotina</taxon>
        <taxon>Eurotiomycetes</taxon>
        <taxon>Chaetothyriomycetidae</taxon>
        <taxon>Chaetothyriales</taxon>
        <taxon>Herpotrichiellaceae</taxon>
        <taxon>Rhinocladiella</taxon>
    </lineage>
</organism>
<name>A0A0D2IMH6_9EURO</name>
<dbReference type="Proteomes" id="UP000053617">
    <property type="component" value="Unassembled WGS sequence"/>
</dbReference>
<dbReference type="Gene3D" id="3.50.50.60">
    <property type="entry name" value="FAD/NAD(P)-binding domain"/>
    <property type="match status" value="1"/>
</dbReference>
<dbReference type="PANTHER" id="PTHR43004:SF19">
    <property type="entry name" value="BINDING MONOOXYGENASE, PUTATIVE (JCVI)-RELATED"/>
    <property type="match status" value="1"/>
</dbReference>
<comment type="cofactor">
    <cofactor evidence="1">
        <name>FAD</name>
        <dbReference type="ChEBI" id="CHEBI:57692"/>
    </cofactor>
</comment>
<dbReference type="GeneID" id="25293001"/>
<dbReference type="PRINTS" id="PR00420">
    <property type="entry name" value="RNGMNOXGNASE"/>
</dbReference>
<dbReference type="Gene3D" id="3.30.9.10">
    <property type="entry name" value="D-Amino Acid Oxidase, subunit A, domain 2"/>
    <property type="match status" value="1"/>
</dbReference>
<evidence type="ECO:0000256" key="1">
    <source>
        <dbReference type="ARBA" id="ARBA00001974"/>
    </source>
</evidence>
<evidence type="ECO:0000256" key="5">
    <source>
        <dbReference type="ARBA" id="ARBA00023002"/>
    </source>
</evidence>
<dbReference type="Pfam" id="PF01494">
    <property type="entry name" value="FAD_binding_3"/>
    <property type="match status" value="1"/>
</dbReference>
<dbReference type="HOGENOM" id="CLU_009665_9_2_1"/>
<feature type="domain" description="FAD-binding" evidence="6">
    <location>
        <begin position="4"/>
        <end position="336"/>
    </location>
</feature>
<dbReference type="GO" id="GO:0071949">
    <property type="term" value="F:FAD binding"/>
    <property type="evidence" value="ECO:0007669"/>
    <property type="project" value="InterPro"/>
</dbReference>
<evidence type="ECO:0000256" key="4">
    <source>
        <dbReference type="ARBA" id="ARBA00022827"/>
    </source>
</evidence>
<comment type="similarity">
    <text evidence="2">Belongs to the PheA/TfdB FAD monooxygenase family.</text>
</comment>
<dbReference type="SUPFAM" id="SSF52833">
    <property type="entry name" value="Thioredoxin-like"/>
    <property type="match status" value="1"/>
</dbReference>
<dbReference type="InterPro" id="IPR002938">
    <property type="entry name" value="FAD-bd"/>
</dbReference>
<dbReference type="EMBL" id="KN847477">
    <property type="protein sequence ID" value="KIX06954.1"/>
    <property type="molecule type" value="Genomic_DNA"/>
</dbReference>
<dbReference type="VEuPathDB" id="FungiDB:Z518_04930"/>
<dbReference type="InterPro" id="IPR036188">
    <property type="entry name" value="FAD/NAD-bd_sf"/>
</dbReference>
<gene>
    <name evidence="8" type="ORF">Z518_04930</name>
</gene>
<evidence type="ECO:0000259" key="6">
    <source>
        <dbReference type="Pfam" id="PF01494"/>
    </source>
</evidence>
<evidence type="ECO:0008006" key="10">
    <source>
        <dbReference type="Google" id="ProtNLM"/>
    </source>
</evidence>
<evidence type="ECO:0000256" key="2">
    <source>
        <dbReference type="ARBA" id="ARBA00007801"/>
    </source>
</evidence>
<dbReference type="SUPFAM" id="SSF54373">
    <property type="entry name" value="FAD-linked reductases, C-terminal domain"/>
    <property type="match status" value="1"/>
</dbReference>
<protein>
    <recommendedName>
        <fullName evidence="10">Phenol 2-monooxygenase</fullName>
    </recommendedName>
</protein>
<dbReference type="InterPro" id="IPR038220">
    <property type="entry name" value="PHOX_C_sf"/>
</dbReference>
<dbReference type="InterPro" id="IPR036249">
    <property type="entry name" value="Thioredoxin-like_sf"/>
</dbReference>
<proteinExistence type="inferred from homology"/>
<keyword evidence="5" id="KW-0560">Oxidoreductase</keyword>
<keyword evidence="3" id="KW-0285">Flavoprotein</keyword>
<sequence length="587" mass="64950">MLAASYGLKTRIIDKRPTKLLAGHGDGLHARGMELMASFGLASKIMDTNVEFNASQIWNGLMHVQQVGDMEMPSHYRTQALSQARISDLMLDFIHQASTIQVERGQRTEADSANDIHLDDDEAILSESQKAGASSETIQAKYIIGCDGAHSWTRKEVGINMTAEDTDVFWGILDVIPNTDFPMPRFINVVTTGKGGLFWIPRENGMVRVYTALAALKPEAGQQFRSRVTPEYILKQVQEQLAPYKFTYTYCAWWVVYQIGRSIARQNTVDNRIFLAGDAVHTHSPHAGQGMMASMLDAHNLVWKLALVTKGLADPDKILPTYEAERLGAGQALVDFDRKYAATMTGSTLPESFSESATTEVQAPKLHQAAFLVFHNLQLINPPGILTRTTLDAIAQAKKSINEGQLPPGVVTGMRMPSHQVRDHFRSHLVWFGDRFRSGGRFRVIVFAGDLPQATAMTRYRDLGSNLSRLTKKYAPTTLSGTRNDSVIAPLTLHTANPRTLNYTDLPAVFTSCDETLGYVYDTLYYDGAGNDKHDPPAGSAYSAYNVDPVQGRLVIVRPDGYVGYQGPVEAWEPAEEYFSGFLLPAH</sequence>
<dbReference type="InterPro" id="IPR050641">
    <property type="entry name" value="RIFMO-like"/>
</dbReference>
<keyword evidence="9" id="KW-1185">Reference proteome</keyword>
<dbReference type="Pfam" id="PF07976">
    <property type="entry name" value="Phe_hydrox_dim"/>
    <property type="match status" value="1"/>
</dbReference>
<dbReference type="CDD" id="cd02979">
    <property type="entry name" value="PHOX_C"/>
    <property type="match status" value="1"/>
</dbReference>
<dbReference type="STRING" id="1442369.A0A0D2IMH6"/>
<dbReference type="RefSeq" id="XP_013274090.1">
    <property type="nucleotide sequence ID" value="XM_013418636.1"/>
</dbReference>
<reference evidence="8 9" key="1">
    <citation type="submission" date="2015-01" db="EMBL/GenBank/DDBJ databases">
        <title>The Genome Sequence of Rhinocladiella mackenzie CBS 650.93.</title>
        <authorList>
            <consortium name="The Broad Institute Genomics Platform"/>
            <person name="Cuomo C."/>
            <person name="de Hoog S."/>
            <person name="Gorbushina A."/>
            <person name="Stielow B."/>
            <person name="Teixiera M."/>
            <person name="Abouelleil A."/>
            <person name="Chapman S.B."/>
            <person name="Priest M."/>
            <person name="Young S.K."/>
            <person name="Wortman J."/>
            <person name="Nusbaum C."/>
            <person name="Birren B."/>
        </authorList>
    </citation>
    <scope>NUCLEOTIDE SEQUENCE [LARGE SCALE GENOMIC DNA]</scope>
    <source>
        <strain evidence="8 9">CBS 650.93</strain>
    </source>
</reference>
<dbReference type="OrthoDB" id="1716816at2759"/>
<evidence type="ECO:0000256" key="3">
    <source>
        <dbReference type="ARBA" id="ARBA00022630"/>
    </source>
</evidence>
<evidence type="ECO:0000313" key="8">
    <source>
        <dbReference type="EMBL" id="KIX06954.1"/>
    </source>
</evidence>
<accession>A0A0D2IMH6</accession>